<protein>
    <submittedName>
        <fullName evidence="2">FAD-dependent monooxygenase</fullName>
    </submittedName>
</protein>
<name>A0ABZ1MZY1_9NOCA</name>
<dbReference type="SUPFAM" id="SSF51905">
    <property type="entry name" value="FAD/NAD(P)-binding domain"/>
    <property type="match status" value="1"/>
</dbReference>
<dbReference type="Gene3D" id="3.50.50.60">
    <property type="entry name" value="FAD/NAD(P)-binding domain"/>
    <property type="match status" value="1"/>
</dbReference>
<dbReference type="PANTHER" id="PTHR43422:SF3">
    <property type="entry name" value="THIAMINE THIAZOLE SYNTHASE"/>
    <property type="match status" value="1"/>
</dbReference>
<keyword evidence="2" id="KW-0560">Oxidoreductase</keyword>
<evidence type="ECO:0000313" key="2">
    <source>
        <dbReference type="EMBL" id="WTY33226.1"/>
    </source>
</evidence>
<reference evidence="2 3" key="1">
    <citation type="submission" date="2022-10" db="EMBL/GenBank/DDBJ databases">
        <title>The complete genomes of actinobacterial strains from the NBC collection.</title>
        <authorList>
            <person name="Joergensen T.S."/>
            <person name="Alvarez Arevalo M."/>
            <person name="Sterndorff E.B."/>
            <person name="Faurdal D."/>
            <person name="Vuksanovic O."/>
            <person name="Mourched A.-S."/>
            <person name="Charusanti P."/>
            <person name="Shaw S."/>
            <person name="Blin K."/>
            <person name="Weber T."/>
        </authorList>
    </citation>
    <scope>NUCLEOTIDE SEQUENCE [LARGE SCALE GENOMIC DNA]</scope>
    <source>
        <strain evidence="2 3">NBC_01413</strain>
    </source>
</reference>
<dbReference type="RefSeq" id="WP_405145417.1">
    <property type="nucleotide sequence ID" value="NZ_CP109527.1"/>
</dbReference>
<dbReference type="EMBL" id="CP109527">
    <property type="protein sequence ID" value="WTY33226.1"/>
    <property type="molecule type" value="Genomic_DNA"/>
</dbReference>
<dbReference type="InterPro" id="IPR002938">
    <property type="entry name" value="FAD-bd"/>
</dbReference>
<proteinExistence type="predicted"/>
<keyword evidence="3" id="KW-1185">Reference proteome</keyword>
<dbReference type="Pfam" id="PF01494">
    <property type="entry name" value="FAD_binding_3"/>
    <property type="match status" value="1"/>
</dbReference>
<dbReference type="Proteomes" id="UP001621418">
    <property type="component" value="Chromosome"/>
</dbReference>
<accession>A0ABZ1MZY1</accession>
<gene>
    <name evidence="2" type="ORF">OG308_17905</name>
</gene>
<dbReference type="GO" id="GO:0004497">
    <property type="term" value="F:monooxygenase activity"/>
    <property type="evidence" value="ECO:0007669"/>
    <property type="project" value="UniProtKB-KW"/>
</dbReference>
<feature type="domain" description="FAD-binding" evidence="1">
    <location>
        <begin position="9"/>
        <end position="334"/>
    </location>
</feature>
<sequence>MPKIGDHAVVLGAGIGGLLAARVLSETYSRVTVIERDALLPDSEARKGVPQGRHVHGLLPRGKDILEELFPGFGDDMRTSGVVECDALREVRFTMAGRTLKRVSTGHKAFQASRPHLEHQLRRRVEALSNVTIRDRCEAGAPVVNADGTRITGVAILDRSDGARETIEADLVVASMGRAGVVPAWLGKLGYDRPVEEGTTIDIIYRSALIQLPPNALPHDKLVTIGVRDLPPRALALFAVEGNRHILTLIGHDGEEPPKDAAGFLDFAAMIAPPDVLDAIKNGELVGDISTFRYKANLRRRYERLDRFPEGLLAVGDSLCSFSPVYGQGMTVAAIQMAVLRECLTRGGNNLAARFYSAVKPEIDNAWQLTVIADGAMPHVSASASLPVRAAVAALDPVLIAAERDTAVATALYRVMGLVDKPSALLTPYIAARIGIANARAVLEGLGRILNLGRK</sequence>
<dbReference type="PANTHER" id="PTHR43422">
    <property type="entry name" value="THIAMINE THIAZOLE SYNTHASE"/>
    <property type="match status" value="1"/>
</dbReference>
<dbReference type="InterPro" id="IPR036188">
    <property type="entry name" value="FAD/NAD-bd_sf"/>
</dbReference>
<organism evidence="2 3">
    <name type="scientific">Nocardia salmonicida</name>
    <dbReference type="NCBI Taxonomy" id="53431"/>
    <lineage>
        <taxon>Bacteria</taxon>
        <taxon>Bacillati</taxon>
        <taxon>Actinomycetota</taxon>
        <taxon>Actinomycetes</taxon>
        <taxon>Mycobacteriales</taxon>
        <taxon>Nocardiaceae</taxon>
        <taxon>Nocardia</taxon>
    </lineage>
</organism>
<evidence type="ECO:0000259" key="1">
    <source>
        <dbReference type="Pfam" id="PF01494"/>
    </source>
</evidence>
<evidence type="ECO:0000313" key="3">
    <source>
        <dbReference type="Proteomes" id="UP001621418"/>
    </source>
</evidence>
<keyword evidence="2" id="KW-0503">Monooxygenase</keyword>